<dbReference type="EMBL" id="SMGQ01000014">
    <property type="protein sequence ID" value="TCK92418.1"/>
    <property type="molecule type" value="Genomic_DNA"/>
</dbReference>
<comment type="caution">
    <text evidence="7">The sequence shown here is derived from an EMBL/GenBank/DDBJ whole genome shotgun (WGS) entry which is preliminary data.</text>
</comment>
<dbReference type="InterPro" id="IPR050246">
    <property type="entry name" value="Class_II_FBP_aldolase"/>
</dbReference>
<sequence length="283" mass="30825">MLVSGKEILDAAHQSGYAVGAFNTINLETSQAIIEAAEEEQAPVIIQTSQNAIKYAGIEEIYSIVKGLADKASVPICLHLDHGTDLDVVMQCLRTGWTSVMYDGSKYELQENIDITKRVVETAHPMGVAVEAELGKIGGVEDHIVVSDKDATMTDPNEAIEFVKATNVDYLAIAIGTAHGMYKGKPELDFDRLNTIKKSLNMPIVLHGASGISEEDIKKAVSLGVNKINIDTELRLAFQKTMHKLIQDNPDVYDPRKMLKPTTLAIKEVVKGKIKMFGSCGKA</sequence>
<feature type="binding site" evidence="5">
    <location>
        <begin position="229"/>
        <end position="232"/>
    </location>
    <ligand>
        <name>dihydroxyacetone phosphate</name>
        <dbReference type="ChEBI" id="CHEBI:57642"/>
    </ligand>
</feature>
<dbReference type="InterPro" id="IPR013785">
    <property type="entry name" value="Aldolase_TIM"/>
</dbReference>
<feature type="binding site" evidence="5">
    <location>
        <begin position="208"/>
        <end position="210"/>
    </location>
    <ligand>
        <name>dihydroxyacetone phosphate</name>
        <dbReference type="ChEBI" id="CHEBI:57642"/>
    </ligand>
</feature>
<feature type="binding site" evidence="5">
    <location>
        <position position="180"/>
    </location>
    <ligand>
        <name>dihydroxyacetone phosphate</name>
        <dbReference type="ChEBI" id="CHEBI:57642"/>
    </ligand>
</feature>
<dbReference type="NCBIfam" id="TIGR01859">
    <property type="entry name" value="fruc_bis_ald"/>
    <property type="match status" value="1"/>
</dbReference>
<feature type="binding site" evidence="6">
    <location>
        <position position="179"/>
    </location>
    <ligand>
        <name>Zn(2+)</name>
        <dbReference type="ChEBI" id="CHEBI:29105"/>
        <label>1</label>
        <note>catalytic</note>
    </ligand>
</feature>
<dbReference type="CDD" id="cd00947">
    <property type="entry name" value="TBP_aldolase_IIB"/>
    <property type="match status" value="1"/>
</dbReference>
<dbReference type="GO" id="GO:0004332">
    <property type="term" value="F:fructose-bisphosphate aldolase activity"/>
    <property type="evidence" value="ECO:0007669"/>
    <property type="project" value="InterPro"/>
</dbReference>
<dbReference type="PIRSF" id="PIRSF001359">
    <property type="entry name" value="F_bP_aldolase_II"/>
    <property type="match status" value="1"/>
</dbReference>
<comment type="cofactor">
    <cofactor evidence="6">
        <name>Zn(2+)</name>
        <dbReference type="ChEBI" id="CHEBI:29105"/>
    </cofactor>
    <text evidence="6">Binds 2 Zn(2+) ions per subunit. One is catalytic and the other provides a structural contribution.</text>
</comment>
<protein>
    <submittedName>
        <fullName evidence="7">Fructose-bisphosphate aldolase</fullName>
    </submittedName>
</protein>
<dbReference type="PANTHER" id="PTHR30304">
    <property type="entry name" value="D-TAGATOSE-1,6-BISPHOSPHATE ALDOLASE"/>
    <property type="match status" value="1"/>
</dbReference>
<dbReference type="RefSeq" id="WP_132282854.1">
    <property type="nucleotide sequence ID" value="NZ_SMGQ01000014.1"/>
</dbReference>
<evidence type="ECO:0000256" key="3">
    <source>
        <dbReference type="ARBA" id="ARBA00023239"/>
    </source>
</evidence>
<dbReference type="Proteomes" id="UP000294545">
    <property type="component" value="Unassembled WGS sequence"/>
</dbReference>
<proteinExistence type="predicted"/>
<dbReference type="InterPro" id="IPR000771">
    <property type="entry name" value="FBA_II"/>
</dbReference>
<dbReference type="GO" id="GO:0006096">
    <property type="term" value="P:glycolytic process"/>
    <property type="evidence" value="ECO:0007669"/>
    <property type="project" value="InterPro"/>
</dbReference>
<gene>
    <name evidence="7" type="ORF">EDC19_2153</name>
</gene>
<evidence type="ECO:0000256" key="5">
    <source>
        <dbReference type="PIRSR" id="PIRSR001359-2"/>
    </source>
</evidence>
<dbReference type="InterPro" id="IPR011289">
    <property type="entry name" value="Fruc_bis_ald_class-2"/>
</dbReference>
<dbReference type="GO" id="GO:0030388">
    <property type="term" value="P:fructose 1,6-bisphosphate metabolic process"/>
    <property type="evidence" value="ECO:0007669"/>
    <property type="project" value="InterPro"/>
</dbReference>
<keyword evidence="8" id="KW-1185">Reference proteome</keyword>
<name>A0A4R1MIA1_9FIRM</name>
<keyword evidence="3" id="KW-0456">Lyase</keyword>
<dbReference type="Gene3D" id="3.20.20.70">
    <property type="entry name" value="Aldolase class I"/>
    <property type="match status" value="1"/>
</dbReference>
<dbReference type="AlphaFoldDB" id="A0A4R1MIA1"/>
<dbReference type="PANTHER" id="PTHR30304:SF0">
    <property type="entry name" value="D-TAGATOSE-1,6-BISPHOSPHATE ALDOLASE SUBUNIT GATY-RELATED"/>
    <property type="match status" value="1"/>
</dbReference>
<feature type="binding site" evidence="6">
    <location>
        <position position="133"/>
    </location>
    <ligand>
        <name>Zn(2+)</name>
        <dbReference type="ChEBI" id="CHEBI:29105"/>
        <label>2</label>
    </ligand>
</feature>
<dbReference type="PROSITE" id="PS00806">
    <property type="entry name" value="ALDOLASE_CLASS_II_2"/>
    <property type="match status" value="1"/>
</dbReference>
<evidence type="ECO:0000256" key="4">
    <source>
        <dbReference type="PIRSR" id="PIRSR001359-1"/>
    </source>
</evidence>
<dbReference type="GO" id="GO:0008270">
    <property type="term" value="F:zinc ion binding"/>
    <property type="evidence" value="ECO:0007669"/>
    <property type="project" value="InterPro"/>
</dbReference>
<evidence type="ECO:0000256" key="1">
    <source>
        <dbReference type="ARBA" id="ARBA00022723"/>
    </source>
</evidence>
<keyword evidence="2 6" id="KW-0862">Zinc</keyword>
<feature type="binding site" evidence="6">
    <location>
        <position position="82"/>
    </location>
    <ligand>
        <name>Zn(2+)</name>
        <dbReference type="ChEBI" id="CHEBI:29105"/>
        <label>1</label>
        <note>catalytic</note>
    </ligand>
</feature>
<evidence type="ECO:0000256" key="2">
    <source>
        <dbReference type="ARBA" id="ARBA00022833"/>
    </source>
</evidence>
<organism evidence="7 8">
    <name type="scientific">Natranaerovirga hydrolytica</name>
    <dbReference type="NCBI Taxonomy" id="680378"/>
    <lineage>
        <taxon>Bacteria</taxon>
        <taxon>Bacillati</taxon>
        <taxon>Bacillota</taxon>
        <taxon>Clostridia</taxon>
        <taxon>Lachnospirales</taxon>
        <taxon>Natranaerovirgaceae</taxon>
        <taxon>Natranaerovirga</taxon>
    </lineage>
</organism>
<keyword evidence="1 6" id="KW-0479">Metal-binding</keyword>
<evidence type="ECO:0000313" key="7">
    <source>
        <dbReference type="EMBL" id="TCK92418.1"/>
    </source>
</evidence>
<dbReference type="NCBIfam" id="NF009497">
    <property type="entry name" value="PRK12857.1"/>
    <property type="match status" value="1"/>
</dbReference>
<dbReference type="Pfam" id="PF01116">
    <property type="entry name" value="F_bP_aldolase"/>
    <property type="match status" value="1"/>
</dbReference>
<dbReference type="SUPFAM" id="SSF51569">
    <property type="entry name" value="Aldolase"/>
    <property type="match status" value="1"/>
</dbReference>
<evidence type="ECO:0000256" key="6">
    <source>
        <dbReference type="PIRSR" id="PIRSR001359-3"/>
    </source>
</evidence>
<dbReference type="NCBIfam" id="TIGR00167">
    <property type="entry name" value="cbbA"/>
    <property type="match status" value="1"/>
</dbReference>
<evidence type="ECO:0000313" key="8">
    <source>
        <dbReference type="Proteomes" id="UP000294545"/>
    </source>
</evidence>
<reference evidence="7 8" key="1">
    <citation type="submission" date="2019-03" db="EMBL/GenBank/DDBJ databases">
        <title>Genomic Encyclopedia of Type Strains, Phase IV (KMG-IV): sequencing the most valuable type-strain genomes for metagenomic binning, comparative biology and taxonomic classification.</title>
        <authorList>
            <person name="Goeker M."/>
        </authorList>
    </citation>
    <scope>NUCLEOTIDE SEQUENCE [LARGE SCALE GENOMIC DNA]</scope>
    <source>
        <strain evidence="7 8">DSM 24176</strain>
    </source>
</reference>
<feature type="binding site" evidence="6">
    <location>
        <position position="207"/>
    </location>
    <ligand>
        <name>Zn(2+)</name>
        <dbReference type="ChEBI" id="CHEBI:29105"/>
        <label>1</label>
        <note>catalytic</note>
    </ligand>
</feature>
<feature type="active site" description="Proton donor" evidence="4">
    <location>
        <position position="81"/>
    </location>
</feature>
<dbReference type="OrthoDB" id="9803995at2"/>
<accession>A0A4R1MIA1</accession>
<feature type="binding site" evidence="6">
    <location>
        <position position="103"/>
    </location>
    <ligand>
        <name>Zn(2+)</name>
        <dbReference type="ChEBI" id="CHEBI:29105"/>
        <label>2</label>
    </ligand>
</feature>